<dbReference type="NCBIfam" id="TIGR02532">
    <property type="entry name" value="IV_pilin_GFxxxE"/>
    <property type="match status" value="1"/>
</dbReference>
<dbReference type="SUPFAM" id="SSF54523">
    <property type="entry name" value="Pili subunits"/>
    <property type="match status" value="1"/>
</dbReference>
<dbReference type="EMBL" id="PFAK01000062">
    <property type="protein sequence ID" value="PIR95933.1"/>
    <property type="molecule type" value="Genomic_DNA"/>
</dbReference>
<dbReference type="InterPro" id="IPR045584">
    <property type="entry name" value="Pilin-like"/>
</dbReference>
<dbReference type="Gene3D" id="3.30.700.10">
    <property type="entry name" value="Glycoprotein, Type 4 Pilin"/>
    <property type="match status" value="1"/>
</dbReference>
<dbReference type="Proteomes" id="UP000230922">
    <property type="component" value="Unassembled WGS sequence"/>
</dbReference>
<feature type="transmembrane region" description="Helical" evidence="2">
    <location>
        <begin position="12"/>
        <end position="36"/>
    </location>
</feature>
<reference evidence="4" key="1">
    <citation type="submission" date="2017-09" db="EMBL/GenBank/DDBJ databases">
        <title>Depth-based differentiation of microbial function through sediment-hosted aquifers and enrichment of novel symbionts in the deep terrestrial subsurface.</title>
        <authorList>
            <person name="Probst A.J."/>
            <person name="Ladd B."/>
            <person name="Jarett J.K."/>
            <person name="Geller-Mcgrath D.E."/>
            <person name="Sieber C.M.K."/>
            <person name="Emerson J.B."/>
            <person name="Anantharaman K."/>
            <person name="Thomas B.C."/>
            <person name="Malmstrom R."/>
            <person name="Stieglmeier M."/>
            <person name="Klingl A."/>
            <person name="Woyke T."/>
            <person name="Ryan C.M."/>
            <person name="Banfield J.F."/>
        </authorList>
    </citation>
    <scope>NUCLEOTIDE SEQUENCE [LARGE SCALE GENOMIC DNA]</scope>
</reference>
<evidence type="ECO:0000313" key="4">
    <source>
        <dbReference type="Proteomes" id="UP000230922"/>
    </source>
</evidence>
<accession>A0A2H0VA28</accession>
<keyword evidence="1" id="KW-0488">Methylation</keyword>
<dbReference type="AlphaFoldDB" id="A0A2H0VA28"/>
<evidence type="ECO:0000256" key="2">
    <source>
        <dbReference type="SAM" id="Phobius"/>
    </source>
</evidence>
<evidence type="ECO:0000313" key="3">
    <source>
        <dbReference type="EMBL" id="PIR95933.1"/>
    </source>
</evidence>
<name>A0A2H0VA28_9BACT</name>
<organism evidence="3 4">
    <name type="scientific">Candidatus Doudnabacteria bacterium CG10_big_fil_rev_8_21_14_0_10_42_18</name>
    <dbReference type="NCBI Taxonomy" id="1974552"/>
    <lineage>
        <taxon>Bacteria</taxon>
        <taxon>Candidatus Doudnaibacteriota</taxon>
    </lineage>
</organism>
<evidence type="ECO:0008006" key="5">
    <source>
        <dbReference type="Google" id="ProtNLM"/>
    </source>
</evidence>
<dbReference type="PRINTS" id="PR00813">
    <property type="entry name" value="BCTERIALGSPG"/>
</dbReference>
<sequence length="160" mass="17184">MKNKNNKNGFTLIELLVVIAIIALLSSVALIALVSARQKSRNTKRLGDMTQMNTALELYFTANRGYPSGTNGVPSDLVPQFVSSVPMAPPPPDGVCEFLTHSSPVPAGVAANTYYYVPSGTSQSINGKEVYPGYSYYFCLGQKTGDFEPGERILTPSGVK</sequence>
<protein>
    <recommendedName>
        <fullName evidence="5">Type II secretion system protein GspG C-terminal domain-containing protein</fullName>
    </recommendedName>
</protein>
<evidence type="ECO:0000256" key="1">
    <source>
        <dbReference type="ARBA" id="ARBA00022481"/>
    </source>
</evidence>
<keyword evidence="2" id="KW-0472">Membrane</keyword>
<keyword evidence="2" id="KW-0812">Transmembrane</keyword>
<keyword evidence="2" id="KW-1133">Transmembrane helix</keyword>
<gene>
    <name evidence="3" type="ORF">COT92_03695</name>
</gene>
<proteinExistence type="predicted"/>
<dbReference type="Pfam" id="PF07963">
    <property type="entry name" value="N_methyl"/>
    <property type="match status" value="1"/>
</dbReference>
<dbReference type="InterPro" id="IPR012902">
    <property type="entry name" value="N_methyl_site"/>
</dbReference>
<dbReference type="PANTHER" id="PTHR30093">
    <property type="entry name" value="GENERAL SECRETION PATHWAY PROTEIN G"/>
    <property type="match status" value="1"/>
</dbReference>
<dbReference type="GO" id="GO:0015628">
    <property type="term" value="P:protein secretion by the type II secretion system"/>
    <property type="evidence" value="ECO:0007669"/>
    <property type="project" value="InterPro"/>
</dbReference>
<dbReference type="GO" id="GO:0015627">
    <property type="term" value="C:type II protein secretion system complex"/>
    <property type="evidence" value="ECO:0007669"/>
    <property type="project" value="InterPro"/>
</dbReference>
<comment type="caution">
    <text evidence="3">The sequence shown here is derived from an EMBL/GenBank/DDBJ whole genome shotgun (WGS) entry which is preliminary data.</text>
</comment>
<dbReference type="InterPro" id="IPR000983">
    <property type="entry name" value="Bac_GSPG_pilin"/>
</dbReference>